<gene>
    <name evidence="2" type="ORF">H6G83_20005</name>
</gene>
<dbReference type="EMBL" id="JACJSG010000028">
    <property type="protein sequence ID" value="MBD2502858.1"/>
    <property type="molecule type" value="Genomic_DNA"/>
</dbReference>
<feature type="domain" description="Peptidoglycan binding-like" evidence="1">
    <location>
        <begin position="142"/>
        <end position="196"/>
    </location>
</feature>
<protein>
    <submittedName>
        <fullName evidence="2">Peptidoglycan-binding protein</fullName>
    </submittedName>
</protein>
<dbReference type="InterPro" id="IPR036365">
    <property type="entry name" value="PGBD-like_sf"/>
</dbReference>
<reference evidence="2 3" key="1">
    <citation type="journal article" date="2020" name="ISME J.">
        <title>Comparative genomics reveals insights into cyanobacterial evolution and habitat adaptation.</title>
        <authorList>
            <person name="Chen M.Y."/>
            <person name="Teng W.K."/>
            <person name="Zhao L."/>
            <person name="Hu C.X."/>
            <person name="Zhou Y.K."/>
            <person name="Han B.P."/>
            <person name="Song L.R."/>
            <person name="Shu W.S."/>
        </authorList>
    </citation>
    <scope>NUCLEOTIDE SEQUENCE [LARGE SCALE GENOMIC DNA]</scope>
    <source>
        <strain evidence="2 3">FACHB-119</strain>
    </source>
</reference>
<dbReference type="Proteomes" id="UP000661112">
    <property type="component" value="Unassembled WGS sequence"/>
</dbReference>
<dbReference type="Gene3D" id="1.10.101.10">
    <property type="entry name" value="PGBD-like superfamily/PGBD"/>
    <property type="match status" value="1"/>
</dbReference>
<organism evidence="2 3">
    <name type="scientific">Anabaena azotica FACHB-119</name>
    <dbReference type="NCBI Taxonomy" id="947527"/>
    <lineage>
        <taxon>Bacteria</taxon>
        <taxon>Bacillati</taxon>
        <taxon>Cyanobacteriota</taxon>
        <taxon>Cyanophyceae</taxon>
        <taxon>Nostocales</taxon>
        <taxon>Nostocaceae</taxon>
        <taxon>Anabaena</taxon>
        <taxon>Anabaena azotica</taxon>
    </lineage>
</organism>
<keyword evidence="3" id="KW-1185">Reference proteome</keyword>
<comment type="caution">
    <text evidence="2">The sequence shown here is derived from an EMBL/GenBank/DDBJ whole genome shotgun (WGS) entry which is preliminary data.</text>
</comment>
<dbReference type="Pfam" id="PF01471">
    <property type="entry name" value="PG_binding_1"/>
    <property type="match status" value="1"/>
</dbReference>
<proteinExistence type="predicted"/>
<evidence type="ECO:0000259" key="1">
    <source>
        <dbReference type="Pfam" id="PF01471"/>
    </source>
</evidence>
<name>A0ABR8D8W1_9NOST</name>
<dbReference type="SUPFAM" id="SSF47090">
    <property type="entry name" value="PGBD-like"/>
    <property type="match status" value="1"/>
</dbReference>
<dbReference type="InterPro" id="IPR036366">
    <property type="entry name" value="PGBDSf"/>
</dbReference>
<evidence type="ECO:0000313" key="3">
    <source>
        <dbReference type="Proteomes" id="UP000661112"/>
    </source>
</evidence>
<dbReference type="InterPro" id="IPR002477">
    <property type="entry name" value="Peptidoglycan-bd-like"/>
</dbReference>
<sequence>MNEIVLLMTGVLATKQPSTSIVPKQPTIQLDQGRKNLTQSESSQLIASAKITPPEFTRLSEISANIKANYQPKNYKSFLKNPQKVVAKDIYSLSEFNNFQAVRVKFPCEPRLISQRFRKRVVIARRSTTRRNLPTLRFGNSGLAVRALQRLLIAKGYAIRVDGNFGALTETAVKAFQVQSNLVVDGVVGTNTWYSLTR</sequence>
<accession>A0ABR8D8W1</accession>
<evidence type="ECO:0000313" key="2">
    <source>
        <dbReference type="EMBL" id="MBD2502858.1"/>
    </source>
</evidence>